<protein>
    <submittedName>
        <fullName evidence="2">Uncharacterized protein</fullName>
    </submittedName>
</protein>
<sequence length="336" mass="36628">MQEIAAGKEVSRERMLAAACRIGDHLCASATGDGRGVNWIDIRPENQRFFTAAMPDLYDGNTGIILFLGYLGIITGNTRYSDMVESAYVTLYTRFQAQQQAVGIESLGSAIYLLSHLGTIWNDYSLLSEAHRLVKRLPDLLQKDSALDLQRELAGCILSLLSLYHAFPKAEILAMALMCGDHLLEKARPGKGEPTLKSSTGEEPRAGTSHGSVGCSRSLFALAASSGEERFHRLAVAMLADERSILSPQTQPDLSRLASLYYLEHEEIREERVKGLILDSIDETDGWLDGASSGSETPGWLTELAGIGSELLRLAEPERVPAILLAAPPLTKTAQR</sequence>
<dbReference type="InterPro" id="IPR012341">
    <property type="entry name" value="6hp_glycosidase-like_sf"/>
</dbReference>
<reference evidence="2 3" key="1">
    <citation type="submission" date="2023-02" db="EMBL/GenBank/DDBJ databases">
        <title>Dictyobacter halimunensis sp. nov., a new member of the class Ktedonobacteria from forest soil in a geothermal area.</title>
        <authorList>
            <person name="Rachmania M.K."/>
            <person name="Ningsih F."/>
            <person name="Sakai Y."/>
            <person name="Yabe S."/>
            <person name="Yokota A."/>
            <person name="Sjamsuridzal W."/>
        </authorList>
    </citation>
    <scope>NUCLEOTIDE SEQUENCE [LARGE SCALE GENOMIC DNA]</scope>
    <source>
        <strain evidence="2 3">S3.2.2.5</strain>
    </source>
</reference>
<feature type="region of interest" description="Disordered" evidence="1">
    <location>
        <begin position="189"/>
        <end position="212"/>
    </location>
</feature>
<evidence type="ECO:0000313" key="3">
    <source>
        <dbReference type="Proteomes" id="UP001344906"/>
    </source>
</evidence>
<dbReference type="SUPFAM" id="SSF158745">
    <property type="entry name" value="LanC-like"/>
    <property type="match status" value="1"/>
</dbReference>
<dbReference type="Gene3D" id="1.50.10.10">
    <property type="match status" value="1"/>
</dbReference>
<evidence type="ECO:0000256" key="1">
    <source>
        <dbReference type="SAM" id="MobiDB-lite"/>
    </source>
</evidence>
<dbReference type="RefSeq" id="WP_338257344.1">
    <property type="nucleotide sequence ID" value="NZ_BSRI01000002.1"/>
</dbReference>
<dbReference type="Pfam" id="PF05147">
    <property type="entry name" value="LANC_like"/>
    <property type="match status" value="1"/>
</dbReference>
<evidence type="ECO:0000313" key="2">
    <source>
        <dbReference type="EMBL" id="GLV60310.1"/>
    </source>
</evidence>
<keyword evidence="3" id="KW-1185">Reference proteome</keyword>
<name>A0ABQ6G1B9_9CHLR</name>
<dbReference type="EMBL" id="BSRI01000002">
    <property type="protein sequence ID" value="GLV60310.1"/>
    <property type="molecule type" value="Genomic_DNA"/>
</dbReference>
<organism evidence="2 3">
    <name type="scientific">Dictyobacter halimunensis</name>
    <dbReference type="NCBI Taxonomy" id="3026934"/>
    <lineage>
        <taxon>Bacteria</taxon>
        <taxon>Bacillati</taxon>
        <taxon>Chloroflexota</taxon>
        <taxon>Ktedonobacteria</taxon>
        <taxon>Ktedonobacterales</taxon>
        <taxon>Dictyobacteraceae</taxon>
        <taxon>Dictyobacter</taxon>
    </lineage>
</organism>
<gene>
    <name evidence="2" type="ORF">KDH_71300</name>
</gene>
<dbReference type="InterPro" id="IPR007822">
    <property type="entry name" value="LANC-like"/>
</dbReference>
<comment type="caution">
    <text evidence="2">The sequence shown here is derived from an EMBL/GenBank/DDBJ whole genome shotgun (WGS) entry which is preliminary data.</text>
</comment>
<proteinExistence type="predicted"/>
<accession>A0ABQ6G1B9</accession>
<dbReference type="SMART" id="SM01260">
    <property type="entry name" value="LANC_like"/>
    <property type="match status" value="1"/>
</dbReference>
<dbReference type="Proteomes" id="UP001344906">
    <property type="component" value="Unassembled WGS sequence"/>
</dbReference>